<dbReference type="EMBL" id="JAJNDC010000003">
    <property type="protein sequence ID" value="MCW9713829.1"/>
    <property type="molecule type" value="Genomic_DNA"/>
</dbReference>
<dbReference type="Pfam" id="PF04264">
    <property type="entry name" value="YceI"/>
    <property type="match status" value="1"/>
</dbReference>
<sequence length="198" mass="21522">MKYLLTSLIMFLSVAIGNVFAQSNSVTLLEKSTMQIDGTSNVHDWTADVEQLNFDISLDQSAVEGESLQNPVTALSLTIPVEGLESGKGRMNGKMYDALKKDKNPTITFKMSSSELAKTTSDTGFMLNTSGTLTVAGTSNEISFPVEGTIQDDGTFKFTGSYEIDMNDYNVDPPTAMFGAVRSGEMVTINFELFFSVQ</sequence>
<comment type="caution">
    <text evidence="3">The sequence shown here is derived from an EMBL/GenBank/DDBJ whole genome shotgun (WGS) entry which is preliminary data.</text>
</comment>
<dbReference type="Gene3D" id="2.40.128.110">
    <property type="entry name" value="Lipid/polyisoprenoid-binding, YceI-like"/>
    <property type="match status" value="1"/>
</dbReference>
<accession>A0ABT3Q135</accession>
<keyword evidence="1" id="KW-0732">Signal</keyword>
<evidence type="ECO:0000313" key="3">
    <source>
        <dbReference type="EMBL" id="MCW9713829.1"/>
    </source>
</evidence>
<proteinExistence type="predicted"/>
<dbReference type="SMART" id="SM00867">
    <property type="entry name" value="YceI"/>
    <property type="match status" value="1"/>
</dbReference>
<evidence type="ECO:0000259" key="2">
    <source>
        <dbReference type="SMART" id="SM00867"/>
    </source>
</evidence>
<evidence type="ECO:0000256" key="1">
    <source>
        <dbReference type="SAM" id="SignalP"/>
    </source>
</evidence>
<dbReference type="InterPro" id="IPR036761">
    <property type="entry name" value="TTHA0802/YceI-like_sf"/>
</dbReference>
<dbReference type="InterPro" id="IPR007372">
    <property type="entry name" value="Lipid/polyisoprenoid-bd_YceI"/>
</dbReference>
<feature type="domain" description="Lipid/polyisoprenoid-binding YceI-like" evidence="2">
    <location>
        <begin position="44"/>
        <end position="196"/>
    </location>
</feature>
<name>A0ABT3Q135_9BACT</name>
<dbReference type="Proteomes" id="UP001207337">
    <property type="component" value="Unassembled WGS sequence"/>
</dbReference>
<keyword evidence="4" id="KW-1185">Reference proteome</keyword>
<feature type="chain" id="PRO_5045249446" evidence="1">
    <location>
        <begin position="22"/>
        <end position="198"/>
    </location>
</feature>
<dbReference type="SUPFAM" id="SSF101874">
    <property type="entry name" value="YceI-like"/>
    <property type="match status" value="1"/>
</dbReference>
<evidence type="ECO:0000313" key="4">
    <source>
        <dbReference type="Proteomes" id="UP001207337"/>
    </source>
</evidence>
<protein>
    <submittedName>
        <fullName evidence="3">YceI family protein</fullName>
    </submittedName>
</protein>
<dbReference type="RefSeq" id="WP_265790807.1">
    <property type="nucleotide sequence ID" value="NZ_BAABRS010000003.1"/>
</dbReference>
<reference evidence="3 4" key="1">
    <citation type="submission" date="2021-11" db="EMBL/GenBank/DDBJ databases">
        <title>Aliifidinibius sp. nov., a new bacterium isolated from saline soil.</title>
        <authorList>
            <person name="Galisteo C."/>
            <person name="De La Haba R."/>
            <person name="Sanchez-Porro C."/>
            <person name="Ventosa A."/>
        </authorList>
    </citation>
    <scope>NUCLEOTIDE SEQUENCE [LARGE SCALE GENOMIC DNA]</scope>
    <source>
        <strain evidence="3 4">KACC 190600</strain>
    </source>
</reference>
<organism evidence="3 4">
    <name type="scientific">Fodinibius salicampi</name>
    <dbReference type="NCBI Taxonomy" id="1920655"/>
    <lineage>
        <taxon>Bacteria</taxon>
        <taxon>Pseudomonadati</taxon>
        <taxon>Balneolota</taxon>
        <taxon>Balneolia</taxon>
        <taxon>Balneolales</taxon>
        <taxon>Balneolaceae</taxon>
        <taxon>Fodinibius</taxon>
    </lineage>
</organism>
<gene>
    <name evidence="3" type="ORF">LQ318_13030</name>
</gene>
<feature type="signal peptide" evidence="1">
    <location>
        <begin position="1"/>
        <end position="21"/>
    </location>
</feature>